<dbReference type="CDD" id="cd06223">
    <property type="entry name" value="PRTases_typeI"/>
    <property type="match status" value="1"/>
</dbReference>
<organism evidence="3 4">
    <name type="scientific">Nocardioides ginsengisoli</name>
    <dbReference type="NCBI Taxonomy" id="363868"/>
    <lineage>
        <taxon>Bacteria</taxon>
        <taxon>Bacillati</taxon>
        <taxon>Actinomycetota</taxon>
        <taxon>Actinomycetes</taxon>
        <taxon>Propionibacteriales</taxon>
        <taxon>Nocardioidaceae</taxon>
        <taxon>Nocardioides</taxon>
    </lineage>
</organism>
<name>A0ABW3W1T7_9ACTN</name>
<evidence type="ECO:0000313" key="3">
    <source>
        <dbReference type="EMBL" id="MFD1248222.1"/>
    </source>
</evidence>
<dbReference type="EMBL" id="JBHTLX010000014">
    <property type="protein sequence ID" value="MFD1248222.1"/>
    <property type="molecule type" value="Genomic_DNA"/>
</dbReference>
<keyword evidence="4" id="KW-1185">Reference proteome</keyword>
<feature type="domain" description="Phosphoribosyltransferase" evidence="2">
    <location>
        <begin position="198"/>
        <end position="251"/>
    </location>
</feature>
<dbReference type="PANTHER" id="PTHR47505:SF1">
    <property type="entry name" value="DNA UTILIZATION PROTEIN YHGH"/>
    <property type="match status" value="1"/>
</dbReference>
<dbReference type="InterPro" id="IPR051910">
    <property type="entry name" value="ComF/GntX_DNA_util-trans"/>
</dbReference>
<dbReference type="InterPro" id="IPR000836">
    <property type="entry name" value="PRTase_dom"/>
</dbReference>
<dbReference type="SUPFAM" id="SSF53271">
    <property type="entry name" value="PRTase-like"/>
    <property type="match status" value="1"/>
</dbReference>
<dbReference type="PANTHER" id="PTHR47505">
    <property type="entry name" value="DNA UTILIZATION PROTEIN YHGH"/>
    <property type="match status" value="1"/>
</dbReference>
<gene>
    <name evidence="3" type="ORF">ACFQ3F_10530</name>
</gene>
<comment type="caution">
    <text evidence="3">The sequence shown here is derived from an EMBL/GenBank/DDBJ whole genome shotgun (WGS) entry which is preliminary data.</text>
</comment>
<dbReference type="Pfam" id="PF00156">
    <property type="entry name" value="Pribosyltran"/>
    <property type="match status" value="1"/>
</dbReference>
<dbReference type="RefSeq" id="WP_367920656.1">
    <property type="nucleotide sequence ID" value="NZ_BAABAC010000035.1"/>
</dbReference>
<dbReference type="InterPro" id="IPR029057">
    <property type="entry name" value="PRTase-like"/>
</dbReference>
<sequence length="254" mass="26360">MAALTLRDGYVDLLLGSACVGCARPGRALCPACWSELPAEASPHGPSPPPAGLAPTLAVGDYDGTLRGLVLAHKEHRATALTRPLGRLLARSVVAALDHGLGMGVGAAAGGAARDGAVLLVPVPSRPAAVRQRGHDPTLAMVRVAARVLRREGRPVHAVRLVRARRGVAVVDQAGLDAAARARNQTWTMHAPADAVRRAGERWPRAHVIVCDDVLTTGATLREAQRALEAVGVSVLAGATVAATRRKVPRPNFG</sequence>
<dbReference type="Proteomes" id="UP001597229">
    <property type="component" value="Unassembled WGS sequence"/>
</dbReference>
<protein>
    <submittedName>
        <fullName evidence="3">ComF family protein</fullName>
    </submittedName>
</protein>
<proteinExistence type="inferred from homology"/>
<accession>A0ABW3W1T7</accession>
<dbReference type="Gene3D" id="3.40.50.2020">
    <property type="match status" value="1"/>
</dbReference>
<evidence type="ECO:0000259" key="2">
    <source>
        <dbReference type="Pfam" id="PF00156"/>
    </source>
</evidence>
<comment type="similarity">
    <text evidence="1">Belongs to the ComF/GntX family.</text>
</comment>
<evidence type="ECO:0000313" key="4">
    <source>
        <dbReference type="Proteomes" id="UP001597229"/>
    </source>
</evidence>
<evidence type="ECO:0000256" key="1">
    <source>
        <dbReference type="ARBA" id="ARBA00008007"/>
    </source>
</evidence>
<reference evidence="4" key="1">
    <citation type="journal article" date="2019" name="Int. J. Syst. Evol. Microbiol.">
        <title>The Global Catalogue of Microorganisms (GCM) 10K type strain sequencing project: providing services to taxonomists for standard genome sequencing and annotation.</title>
        <authorList>
            <consortium name="The Broad Institute Genomics Platform"/>
            <consortium name="The Broad Institute Genome Sequencing Center for Infectious Disease"/>
            <person name="Wu L."/>
            <person name="Ma J."/>
        </authorList>
    </citation>
    <scope>NUCLEOTIDE SEQUENCE [LARGE SCALE GENOMIC DNA]</scope>
    <source>
        <strain evidence="4">CCUG 52478</strain>
    </source>
</reference>